<keyword evidence="2" id="KW-1003">Cell membrane</keyword>
<dbReference type="OrthoDB" id="7163777at2"/>
<keyword evidence="3 6" id="KW-0812">Transmembrane</keyword>
<evidence type="ECO:0000313" key="7">
    <source>
        <dbReference type="EMBL" id="KAB0265225.1"/>
    </source>
</evidence>
<evidence type="ECO:0000256" key="1">
    <source>
        <dbReference type="ARBA" id="ARBA00004651"/>
    </source>
</evidence>
<dbReference type="PANTHER" id="PTHR30213:SF0">
    <property type="entry name" value="UPF0761 MEMBRANE PROTEIN YIHY"/>
    <property type="match status" value="1"/>
</dbReference>
<feature type="transmembrane region" description="Helical" evidence="6">
    <location>
        <begin position="209"/>
        <end position="231"/>
    </location>
</feature>
<evidence type="ECO:0000256" key="2">
    <source>
        <dbReference type="ARBA" id="ARBA00022475"/>
    </source>
</evidence>
<dbReference type="Pfam" id="PF03631">
    <property type="entry name" value="Virul_fac_BrkB"/>
    <property type="match status" value="1"/>
</dbReference>
<comment type="subcellular location">
    <subcellularLocation>
        <location evidence="1">Cell membrane</location>
        <topology evidence="1">Multi-pass membrane protein</topology>
    </subcellularLocation>
</comment>
<comment type="caution">
    <text evidence="7">The sequence shown here is derived from an EMBL/GenBank/DDBJ whole genome shotgun (WGS) entry which is preliminary data.</text>
</comment>
<dbReference type="InterPro" id="IPR017039">
    <property type="entry name" value="Virul_fac_BrkB"/>
</dbReference>
<keyword evidence="4 6" id="KW-1133">Transmembrane helix</keyword>
<feature type="transmembrane region" description="Helical" evidence="6">
    <location>
        <begin position="93"/>
        <end position="116"/>
    </location>
</feature>
<dbReference type="PIRSF" id="PIRSF035875">
    <property type="entry name" value="RNase_BN"/>
    <property type="match status" value="1"/>
</dbReference>
<evidence type="ECO:0000313" key="8">
    <source>
        <dbReference type="Proteomes" id="UP000325684"/>
    </source>
</evidence>
<dbReference type="GO" id="GO:0005886">
    <property type="term" value="C:plasma membrane"/>
    <property type="evidence" value="ECO:0007669"/>
    <property type="project" value="UniProtKB-SubCell"/>
</dbReference>
<evidence type="ECO:0000256" key="6">
    <source>
        <dbReference type="SAM" id="Phobius"/>
    </source>
</evidence>
<accession>A0A5N3P6A6</accession>
<dbReference type="PANTHER" id="PTHR30213">
    <property type="entry name" value="INNER MEMBRANE PROTEIN YHJD"/>
    <property type="match status" value="1"/>
</dbReference>
<protein>
    <submittedName>
        <fullName evidence="7">YihY/virulence factor BrkB family protein</fullName>
    </submittedName>
</protein>
<keyword evidence="5 6" id="KW-0472">Membrane</keyword>
<keyword evidence="8" id="KW-1185">Reference proteome</keyword>
<evidence type="ECO:0000256" key="4">
    <source>
        <dbReference type="ARBA" id="ARBA00022989"/>
    </source>
</evidence>
<evidence type="ECO:0000256" key="5">
    <source>
        <dbReference type="ARBA" id="ARBA00023136"/>
    </source>
</evidence>
<gene>
    <name evidence="7" type="ORF">FEZ63_19490</name>
</gene>
<dbReference type="RefSeq" id="WP_150947605.1">
    <property type="nucleotide sequence ID" value="NZ_VCMV01000039.1"/>
</dbReference>
<dbReference type="NCBIfam" id="TIGR00765">
    <property type="entry name" value="yihY_not_rbn"/>
    <property type="match status" value="1"/>
</dbReference>
<feature type="transmembrane region" description="Helical" evidence="6">
    <location>
        <begin position="179"/>
        <end position="197"/>
    </location>
</feature>
<organism evidence="7 8">
    <name type="scientific">Microvirga brassicacearum</name>
    <dbReference type="NCBI Taxonomy" id="2580413"/>
    <lineage>
        <taxon>Bacteria</taxon>
        <taxon>Pseudomonadati</taxon>
        <taxon>Pseudomonadota</taxon>
        <taxon>Alphaproteobacteria</taxon>
        <taxon>Hyphomicrobiales</taxon>
        <taxon>Methylobacteriaceae</taxon>
        <taxon>Microvirga</taxon>
    </lineage>
</organism>
<dbReference type="Proteomes" id="UP000325684">
    <property type="component" value="Unassembled WGS sequence"/>
</dbReference>
<evidence type="ECO:0000256" key="3">
    <source>
        <dbReference type="ARBA" id="ARBA00022692"/>
    </source>
</evidence>
<reference evidence="7 8" key="1">
    <citation type="journal article" date="2019" name="Microorganisms">
        <title>Genome Insights into the Novel Species Microvirga brassicacearum, a Rapeseed Endophyte with Biotechnological Potential.</title>
        <authorList>
            <person name="Jimenez-Gomez A."/>
            <person name="Saati-Santamaria Z."/>
            <person name="Igual J.M."/>
            <person name="Rivas R."/>
            <person name="Mateos P.F."/>
            <person name="Garcia-Fraile P."/>
        </authorList>
    </citation>
    <scope>NUCLEOTIDE SEQUENCE [LARGE SCALE GENOMIC DNA]</scope>
    <source>
        <strain evidence="7 8">CDVBN77</strain>
    </source>
</reference>
<feature type="transmembrane region" description="Helical" evidence="6">
    <location>
        <begin position="31"/>
        <end position="55"/>
    </location>
</feature>
<feature type="transmembrane region" description="Helical" evidence="6">
    <location>
        <begin position="136"/>
        <end position="159"/>
    </location>
</feature>
<proteinExistence type="predicted"/>
<dbReference type="EMBL" id="VCMV01000039">
    <property type="protein sequence ID" value="KAB0265225.1"/>
    <property type="molecule type" value="Genomic_DNA"/>
</dbReference>
<feature type="transmembrane region" description="Helical" evidence="6">
    <location>
        <begin position="243"/>
        <end position="265"/>
    </location>
</feature>
<sequence length="302" mass="33136">MFNRLRLTLEIFSIAINRFLVHDAWAIASHIALSVLTSLFPFLILMTALAGLFGAGSLADEATDLILEAWPREVAEPIAGEIHTILTGRRSDVLTLGLVLALYFSSSAVEALRLGLNRAYGVRETRAWWVTRLESIAFVIGGAFVMLVLAVLVVLGPFVWRAVLHWVPALQFLDGLIDFLRIGIATIVIVFGLLIAYKYVPSGRRSWGSILPGVLMTLFLWLLGGLGFGWYLEFYPGAYASTYGGLATAMVALVFLYTLGAIFLFGGELNGTIMLAKRRRPLLGPAPEQIETPMVLPPRRGE</sequence>
<name>A0A5N3P6A6_9HYPH</name>
<dbReference type="AlphaFoldDB" id="A0A5N3P6A6"/>